<accession>K0SLU3</accession>
<feature type="compositionally biased region" description="Basic and acidic residues" evidence="1">
    <location>
        <begin position="166"/>
        <end position="183"/>
    </location>
</feature>
<feature type="region of interest" description="Disordered" evidence="1">
    <location>
        <begin position="24"/>
        <end position="46"/>
    </location>
</feature>
<name>K0SLU3_THAOC</name>
<dbReference type="AlphaFoldDB" id="K0SLU3"/>
<organism evidence="2 3">
    <name type="scientific">Thalassiosira oceanica</name>
    <name type="common">Marine diatom</name>
    <dbReference type="NCBI Taxonomy" id="159749"/>
    <lineage>
        <taxon>Eukaryota</taxon>
        <taxon>Sar</taxon>
        <taxon>Stramenopiles</taxon>
        <taxon>Ochrophyta</taxon>
        <taxon>Bacillariophyta</taxon>
        <taxon>Coscinodiscophyceae</taxon>
        <taxon>Thalassiosirophycidae</taxon>
        <taxon>Thalassiosirales</taxon>
        <taxon>Thalassiosiraceae</taxon>
        <taxon>Thalassiosira</taxon>
    </lineage>
</organism>
<gene>
    <name evidence="2" type="ORF">THAOC_17495</name>
</gene>
<dbReference type="EMBL" id="AGNL01019310">
    <property type="protein sequence ID" value="EJK61926.1"/>
    <property type="molecule type" value="Genomic_DNA"/>
</dbReference>
<reference evidence="2 3" key="1">
    <citation type="journal article" date="2012" name="Genome Biol.">
        <title>Genome and low-iron response of an oceanic diatom adapted to chronic iron limitation.</title>
        <authorList>
            <person name="Lommer M."/>
            <person name="Specht M."/>
            <person name="Roy A.S."/>
            <person name="Kraemer L."/>
            <person name="Andreson R."/>
            <person name="Gutowska M.A."/>
            <person name="Wolf J."/>
            <person name="Bergner S.V."/>
            <person name="Schilhabel M.B."/>
            <person name="Klostermeier U.C."/>
            <person name="Beiko R.G."/>
            <person name="Rosenstiel P."/>
            <person name="Hippler M."/>
            <person name="Laroche J."/>
        </authorList>
    </citation>
    <scope>NUCLEOTIDE SEQUENCE [LARGE SCALE GENOMIC DNA]</scope>
    <source>
        <strain evidence="2 3">CCMP1005</strain>
    </source>
</reference>
<feature type="compositionally biased region" description="Polar residues" evidence="1">
    <location>
        <begin position="26"/>
        <end position="44"/>
    </location>
</feature>
<comment type="caution">
    <text evidence="2">The sequence shown here is derived from an EMBL/GenBank/DDBJ whole genome shotgun (WGS) entry which is preliminary data.</text>
</comment>
<protein>
    <submittedName>
        <fullName evidence="2">Uncharacterized protein</fullName>
    </submittedName>
</protein>
<feature type="compositionally biased region" description="Basic and acidic residues" evidence="1">
    <location>
        <begin position="148"/>
        <end position="158"/>
    </location>
</feature>
<keyword evidence="3" id="KW-1185">Reference proteome</keyword>
<dbReference type="Proteomes" id="UP000266841">
    <property type="component" value="Unassembled WGS sequence"/>
</dbReference>
<evidence type="ECO:0000313" key="2">
    <source>
        <dbReference type="EMBL" id="EJK61926.1"/>
    </source>
</evidence>
<evidence type="ECO:0000313" key="3">
    <source>
        <dbReference type="Proteomes" id="UP000266841"/>
    </source>
</evidence>
<feature type="non-terminal residue" evidence="2">
    <location>
        <position position="1"/>
    </location>
</feature>
<proteinExistence type="predicted"/>
<feature type="region of interest" description="Disordered" evidence="1">
    <location>
        <begin position="136"/>
        <end position="199"/>
    </location>
</feature>
<evidence type="ECO:0000256" key="1">
    <source>
        <dbReference type="SAM" id="MobiDB-lite"/>
    </source>
</evidence>
<sequence length="199" mass="22019">LDDVDPLLAAVGAGCVVIRRDETATHRGSLQHSPNESAYDTTRSLRNRPSPFQALVPPRSEAPMTISLVVVPPDPRRVRRLLKRSHFQRAASASLLSRQASVPISSRLETRLPPSETTYPLHLVLGSIGCPLLVRGQGGHGQTQVDLPADRGHSTEHRPRPKRRLSNREGQTEKVHSRPEPHYAGRYWLRSTESSVTSS</sequence>